<keyword evidence="5" id="KW-0472">Membrane</keyword>
<evidence type="ECO:0000313" key="7">
    <source>
        <dbReference type="EMBL" id="AIM50574.1"/>
    </source>
</evidence>
<feature type="transmembrane region" description="Helical" evidence="5">
    <location>
        <begin position="456"/>
        <end position="481"/>
    </location>
</feature>
<feature type="domain" description="Phage tail tape measure protein" evidence="6">
    <location>
        <begin position="155"/>
        <end position="358"/>
    </location>
</feature>
<gene>
    <name evidence="7" type="ORF">ep3_0050</name>
</gene>
<evidence type="ECO:0000256" key="1">
    <source>
        <dbReference type="ARBA" id="ARBA00022465"/>
    </source>
</evidence>
<protein>
    <submittedName>
        <fullName evidence="7">Tail protein</fullName>
    </submittedName>
</protein>
<dbReference type="Proteomes" id="UP000029362">
    <property type="component" value="Segment"/>
</dbReference>
<keyword evidence="3" id="KW-0175">Coiled coil</keyword>
<dbReference type="GeneID" id="22112988"/>
<dbReference type="RefSeq" id="YP_009100040.1">
    <property type="nucleotide sequence ID" value="NC_025430.1"/>
</dbReference>
<feature type="compositionally biased region" description="Basic and acidic residues" evidence="4">
    <location>
        <begin position="758"/>
        <end position="769"/>
    </location>
</feature>
<feature type="compositionally biased region" description="Low complexity" evidence="4">
    <location>
        <begin position="713"/>
        <end position="744"/>
    </location>
</feature>
<proteinExistence type="predicted"/>
<reference evidence="7 8" key="2">
    <citation type="journal article" date="2015" name="Virus Genes">
        <title>Genome sequencing and analysis of an Escherichia coli phage vB_EcoM-ep3 with a novel lysin, Lysep3.</title>
        <authorList>
            <person name="Lv M."/>
            <person name="Wang S."/>
            <person name="Yan G."/>
            <person name="Sun C."/>
            <person name="Feng X."/>
            <person name="Gu J."/>
            <person name="Han W."/>
            <person name="Lei L."/>
        </authorList>
    </citation>
    <scope>NUCLEOTIDE SEQUENCE [LARGE SCALE GENOMIC DNA]</scope>
</reference>
<evidence type="ECO:0000256" key="5">
    <source>
        <dbReference type="SAM" id="Phobius"/>
    </source>
</evidence>
<dbReference type="OrthoDB" id="1774at10239"/>
<keyword evidence="8" id="KW-1185">Reference proteome</keyword>
<evidence type="ECO:0000256" key="3">
    <source>
        <dbReference type="SAM" id="Coils"/>
    </source>
</evidence>
<dbReference type="EMBL" id="KM360178">
    <property type="protein sequence ID" value="AIM50574.1"/>
    <property type="molecule type" value="Genomic_DNA"/>
</dbReference>
<keyword evidence="1" id="KW-1245">Viral tail assembly</keyword>
<evidence type="ECO:0000259" key="6">
    <source>
        <dbReference type="Pfam" id="PF10145"/>
    </source>
</evidence>
<dbReference type="PANTHER" id="PTHR37813:SF1">
    <property type="entry name" value="FELS-2 PROPHAGE PROTEIN"/>
    <property type="match status" value="1"/>
</dbReference>
<dbReference type="GO" id="GO:0098003">
    <property type="term" value="P:viral tail assembly"/>
    <property type="evidence" value="ECO:0007669"/>
    <property type="project" value="UniProtKB-KW"/>
</dbReference>
<feature type="transmembrane region" description="Helical" evidence="5">
    <location>
        <begin position="501"/>
        <end position="525"/>
    </location>
</feature>
<keyword evidence="2" id="KW-1188">Viral release from host cell</keyword>
<accession>A0A088FV68</accession>
<feature type="transmembrane region" description="Helical" evidence="5">
    <location>
        <begin position="537"/>
        <end position="562"/>
    </location>
</feature>
<name>A0A088FV68_9CAUD</name>
<dbReference type="PANTHER" id="PTHR37813">
    <property type="entry name" value="FELS-2 PROPHAGE PROTEIN"/>
    <property type="match status" value="1"/>
</dbReference>
<dbReference type="Pfam" id="PF10145">
    <property type="entry name" value="PhageMin_Tail"/>
    <property type="match status" value="1"/>
</dbReference>
<dbReference type="KEGG" id="vg:22112988"/>
<organism evidence="7 8">
    <name type="scientific">Escherichia phage vB_EcoM-ep3</name>
    <dbReference type="NCBI Taxonomy" id="1541883"/>
    <lineage>
        <taxon>Viruses</taxon>
        <taxon>Duplodnaviria</taxon>
        <taxon>Heunggongvirae</taxon>
        <taxon>Uroviricota</taxon>
        <taxon>Caudoviricetes</taxon>
        <taxon>Iiscvirinae</taxon>
        <taxon>Jilinvirus</taxon>
        <taxon>Jilinvirus ep3</taxon>
    </lineage>
</organism>
<reference evidence="8" key="1">
    <citation type="submission" date="2014-12" db="EMBL/GenBank/DDBJ databases">
        <authorList>
            <person name="Lv M."/>
            <person name="Lei L."/>
        </authorList>
    </citation>
    <scope>NUCLEOTIDE SEQUENCE [LARGE SCALE GENOMIC DNA]</scope>
</reference>
<feature type="region of interest" description="Disordered" evidence="4">
    <location>
        <begin position="700"/>
        <end position="785"/>
    </location>
</feature>
<evidence type="ECO:0000256" key="2">
    <source>
        <dbReference type="ARBA" id="ARBA00022612"/>
    </source>
</evidence>
<evidence type="ECO:0000256" key="4">
    <source>
        <dbReference type="SAM" id="MobiDB-lite"/>
    </source>
</evidence>
<feature type="coiled-coil region" evidence="3">
    <location>
        <begin position="32"/>
        <end position="100"/>
    </location>
</feature>
<evidence type="ECO:0000313" key="8">
    <source>
        <dbReference type="Proteomes" id="UP000029362"/>
    </source>
</evidence>
<keyword evidence="5" id="KW-0812">Transmembrane</keyword>
<keyword evidence="5" id="KW-1133">Transmembrane helix</keyword>
<sequence length="785" mass="82536">MASNKKLSATIVIGGAVSSSLKGAFSTVKSSVDQVGAAMAKLEREQRQLTNAIQTFGRQGKNVDSLRAKYAANVSAVDKLRAATERLKRVEDARERNLAKRDQYKDGIMGTIALGATIAAPIKAAMDFESTVADIKKVVDAPKGADEDTFFKAISKQVLDMSKTLPMTANEIGRIFALGGQSGIAAEDLGKFTESAVKMGVAFDVSAEQAGQSMAELRSAFGMTQDQVNTLADQMNYLDNNGSAAAKDILEIVQRVGPLGKVAGTAAGQIAAMASTLRGMGVQNEVAATGIQNFMLALTAGDAATKSQRAALAELGYGSREVAKSMQLDAQKTMTVILKQIRKLPKWKQASALTDLFGKESIKAIAPLLDQLEQLEDNFAKVADKSKYAGSMQKEFEARAATTANQLILFRNQITGLGVTIGSVLLPAVNSVLQTVGPWIGKITELADAHPVVTKAIVATAGALITMRIATFAAGFAFTYLRGGALRVVGALAGARAQMALTAVSARAVGAAATVANGGLVGMASRGIPAVVTGVRAIGAAFISTGIGALITGLALGGLWIYRNWAGVKAFMTGTLQGIQQGLQPVTEKFQALWDKLGPVKTAFQWVADAAGKAWDWFTKLAEPVSYSGEELKKAGDAGQQFGKALAAGIDFVLGPIQFLIDKIIWVSDNIGALTQKAVEFKNSVSDMAGGAWQKTKDFFSNPFGDDAPQGNALTTPQTPASALPAPALANRGGSTYTDSSTTTIQVTQRPGENNADLAKRIADEQERRRQVRQRSMMNDGVTAP</sequence>
<dbReference type="InterPro" id="IPR010090">
    <property type="entry name" value="Phage_tape_meas"/>
</dbReference>
<dbReference type="NCBIfam" id="TIGR01760">
    <property type="entry name" value="tape_meas_TP901"/>
    <property type="match status" value="1"/>
</dbReference>